<protein>
    <submittedName>
        <fullName evidence="7">PDZ domain-containing protein</fullName>
    </submittedName>
</protein>
<sequence length="502" mass="55740">MSTEAESIALALLAFGIYWGVVEWLKRRGTLERFNITAYGPVLMIRTKKGLKLLEKLSRPKRFWRLFADLGLPAVFVGMIFMFSLILIADYVMLTTPPKSPSELTSPRAALLLPGINPFIPLVWGAIGLAVTLVIHEFSHAILCRVEGVTVKSLGIILALVPIGGFAEPEESEIMDRERTKSSARIRIYSAGVVSNFAVAFVAFALFFSLLPSVQPALVLVDDSGVVQGRIVEVNGVKVGDLEKLKNALQNAEIAEITIERDGILEQISIPAVMGVKVIGLYSEDGEKFPAELAGMKAGMLIVRIDDTQITGYSDFQRKMQETKPGQEIEVLVYENGTFRTFNLTLAGKGERGFMGVYVSTFTSIDGVNVFHSQLLLEELKSVPELVKSFGGWLYLIAMPFRFQGFTGPFESLFIAPQWIFWTLNTLYWVGWINFYVGLFNCLPAVPLDGGRVFHEVFAKLLSRKYGERAEEISMKVVKFFAFIVFFSILMSITIPNIGGLI</sequence>
<dbReference type="InterPro" id="IPR036034">
    <property type="entry name" value="PDZ_sf"/>
</dbReference>
<evidence type="ECO:0000256" key="1">
    <source>
        <dbReference type="ARBA" id="ARBA00004127"/>
    </source>
</evidence>
<feature type="domain" description="Peptidase M50" evidence="6">
    <location>
        <begin position="125"/>
        <end position="484"/>
    </location>
</feature>
<evidence type="ECO:0000256" key="3">
    <source>
        <dbReference type="ARBA" id="ARBA00022989"/>
    </source>
</evidence>
<dbReference type="GO" id="GO:0004222">
    <property type="term" value="F:metalloendopeptidase activity"/>
    <property type="evidence" value="ECO:0007669"/>
    <property type="project" value="InterPro"/>
</dbReference>
<gene>
    <name evidence="7" type="ORF">ENR21_05775</name>
</gene>
<name>A0A7C3VC87_ARCFL</name>
<dbReference type="GO" id="GO:0012505">
    <property type="term" value="C:endomembrane system"/>
    <property type="evidence" value="ECO:0007669"/>
    <property type="project" value="UniProtKB-SubCell"/>
</dbReference>
<dbReference type="InterPro" id="IPR008915">
    <property type="entry name" value="Peptidase_M50"/>
</dbReference>
<dbReference type="PRINTS" id="PR01000">
    <property type="entry name" value="SREBPS2PTASE"/>
</dbReference>
<evidence type="ECO:0000259" key="6">
    <source>
        <dbReference type="Pfam" id="PF02163"/>
    </source>
</evidence>
<dbReference type="GO" id="GO:0005737">
    <property type="term" value="C:cytoplasm"/>
    <property type="evidence" value="ECO:0007669"/>
    <property type="project" value="TreeGrafter"/>
</dbReference>
<dbReference type="PANTHER" id="PTHR13325:SF3">
    <property type="entry name" value="MEMBRANE-BOUND TRANSCRIPTION FACTOR SITE-2 PROTEASE"/>
    <property type="match status" value="1"/>
</dbReference>
<dbReference type="SUPFAM" id="SSF50156">
    <property type="entry name" value="PDZ domain-like"/>
    <property type="match status" value="1"/>
</dbReference>
<feature type="transmembrane region" description="Helical" evidence="5">
    <location>
        <begin position="6"/>
        <end position="25"/>
    </location>
</feature>
<accession>A0A7C3VC87</accession>
<reference evidence="7" key="1">
    <citation type="journal article" date="2020" name="mSystems">
        <title>Genome- and Community-Level Interaction Insights into Carbon Utilization and Element Cycling Functions of Hydrothermarchaeota in Hydrothermal Sediment.</title>
        <authorList>
            <person name="Zhou Z."/>
            <person name="Liu Y."/>
            <person name="Xu W."/>
            <person name="Pan J."/>
            <person name="Luo Z.H."/>
            <person name="Li M."/>
        </authorList>
    </citation>
    <scope>NUCLEOTIDE SEQUENCE [LARGE SCALE GENOMIC DNA]</scope>
    <source>
        <strain evidence="7">SpSt-38</strain>
    </source>
</reference>
<dbReference type="Gene3D" id="2.30.42.10">
    <property type="match status" value="1"/>
</dbReference>
<evidence type="ECO:0000256" key="4">
    <source>
        <dbReference type="ARBA" id="ARBA00023136"/>
    </source>
</evidence>
<dbReference type="InterPro" id="IPR001193">
    <property type="entry name" value="MBTPS2"/>
</dbReference>
<feature type="transmembrane region" description="Helical" evidence="5">
    <location>
        <begin position="66"/>
        <end position="89"/>
    </location>
</feature>
<dbReference type="GO" id="GO:0031293">
    <property type="term" value="P:membrane protein intracellular domain proteolysis"/>
    <property type="evidence" value="ECO:0007669"/>
    <property type="project" value="TreeGrafter"/>
</dbReference>
<keyword evidence="3 5" id="KW-1133">Transmembrane helix</keyword>
<feature type="transmembrane region" description="Helical" evidence="5">
    <location>
        <begin position="477"/>
        <end position="499"/>
    </location>
</feature>
<feature type="transmembrane region" description="Helical" evidence="5">
    <location>
        <begin position="109"/>
        <end position="135"/>
    </location>
</feature>
<dbReference type="Pfam" id="PF02163">
    <property type="entry name" value="Peptidase_M50"/>
    <property type="match status" value="1"/>
</dbReference>
<dbReference type="PANTHER" id="PTHR13325">
    <property type="entry name" value="PROTEASE M50 MEMBRANE-BOUND TRANSCRIPTION FACTOR SITE 2 PROTEASE"/>
    <property type="match status" value="1"/>
</dbReference>
<proteinExistence type="predicted"/>
<evidence type="ECO:0000256" key="5">
    <source>
        <dbReference type="SAM" id="Phobius"/>
    </source>
</evidence>
<dbReference type="EMBL" id="DSQD01000179">
    <property type="protein sequence ID" value="HGF87880.1"/>
    <property type="molecule type" value="Genomic_DNA"/>
</dbReference>
<dbReference type="GO" id="GO:0016020">
    <property type="term" value="C:membrane"/>
    <property type="evidence" value="ECO:0007669"/>
    <property type="project" value="InterPro"/>
</dbReference>
<comment type="caution">
    <text evidence="7">The sequence shown here is derived from an EMBL/GenBank/DDBJ whole genome shotgun (WGS) entry which is preliminary data.</text>
</comment>
<dbReference type="AlphaFoldDB" id="A0A7C3VC87"/>
<evidence type="ECO:0000256" key="2">
    <source>
        <dbReference type="ARBA" id="ARBA00022692"/>
    </source>
</evidence>
<keyword evidence="2 5" id="KW-0812">Transmembrane</keyword>
<keyword evidence="4 5" id="KW-0472">Membrane</keyword>
<feature type="transmembrane region" description="Helical" evidence="5">
    <location>
        <begin position="186"/>
        <end position="211"/>
    </location>
</feature>
<comment type="subcellular location">
    <subcellularLocation>
        <location evidence="1">Endomembrane system</location>
        <topology evidence="1">Multi-pass membrane protein</topology>
    </subcellularLocation>
</comment>
<organism evidence="7">
    <name type="scientific">Archaeoglobus fulgidus</name>
    <dbReference type="NCBI Taxonomy" id="2234"/>
    <lineage>
        <taxon>Archaea</taxon>
        <taxon>Methanobacteriati</taxon>
        <taxon>Methanobacteriota</taxon>
        <taxon>Archaeoglobi</taxon>
        <taxon>Archaeoglobales</taxon>
        <taxon>Archaeoglobaceae</taxon>
        <taxon>Archaeoglobus</taxon>
    </lineage>
</organism>
<evidence type="ECO:0000313" key="7">
    <source>
        <dbReference type="EMBL" id="HGF87880.1"/>
    </source>
</evidence>
<dbReference type="CDD" id="cd06159">
    <property type="entry name" value="S2P-M50_PDZ_Arch"/>
    <property type="match status" value="1"/>
</dbReference>